<reference evidence="1" key="1">
    <citation type="submission" date="2020-03" db="EMBL/GenBank/DDBJ databases">
        <title>Hybrid Assembly of Korean Phytophthora infestans isolates.</title>
        <authorList>
            <person name="Prokchorchik M."/>
            <person name="Lee Y."/>
            <person name="Seo J."/>
            <person name="Cho J.-H."/>
            <person name="Park Y.-E."/>
            <person name="Jang D.-C."/>
            <person name="Im J.-S."/>
            <person name="Choi J.-G."/>
            <person name="Park H.-J."/>
            <person name="Lee G.-B."/>
            <person name="Lee Y.-G."/>
            <person name="Hong S.-Y."/>
            <person name="Cho K."/>
            <person name="Sohn K.H."/>
        </authorList>
    </citation>
    <scope>NUCLEOTIDE SEQUENCE</scope>
    <source>
        <strain evidence="1">KR_2_A2</strain>
    </source>
</reference>
<dbReference type="Proteomes" id="UP000704712">
    <property type="component" value="Unassembled WGS sequence"/>
</dbReference>
<protein>
    <submittedName>
        <fullName evidence="1">Uncharacterized protein</fullName>
    </submittedName>
</protein>
<sequence length="124" mass="13889">MVAVTKGDTPVDEDEDEFWDAVEIVSDGDAEESVDEEESTDALLITFSVTTESTNKSRGVSLSRLRHVPRLGAEPPLKFALKKPLAPVVDWRPSEDEEIGVGETVFTAWTLKDEMTPRKRLSRW</sequence>
<dbReference type="EMBL" id="JAACNO010001715">
    <property type="protein sequence ID" value="KAF4138214.1"/>
    <property type="molecule type" value="Genomic_DNA"/>
</dbReference>
<accession>A0A8S9UH21</accession>
<comment type="caution">
    <text evidence="1">The sequence shown here is derived from an EMBL/GenBank/DDBJ whole genome shotgun (WGS) entry which is preliminary data.</text>
</comment>
<dbReference type="AlphaFoldDB" id="A0A8S9UH21"/>
<gene>
    <name evidence="1" type="ORF">GN958_ATG12594</name>
</gene>
<evidence type="ECO:0000313" key="2">
    <source>
        <dbReference type="Proteomes" id="UP000704712"/>
    </source>
</evidence>
<proteinExistence type="predicted"/>
<name>A0A8S9UH21_PHYIN</name>
<evidence type="ECO:0000313" key="1">
    <source>
        <dbReference type="EMBL" id="KAF4138214.1"/>
    </source>
</evidence>
<organism evidence="1 2">
    <name type="scientific">Phytophthora infestans</name>
    <name type="common">Potato late blight agent</name>
    <name type="synonym">Botrytis infestans</name>
    <dbReference type="NCBI Taxonomy" id="4787"/>
    <lineage>
        <taxon>Eukaryota</taxon>
        <taxon>Sar</taxon>
        <taxon>Stramenopiles</taxon>
        <taxon>Oomycota</taxon>
        <taxon>Peronosporomycetes</taxon>
        <taxon>Peronosporales</taxon>
        <taxon>Peronosporaceae</taxon>
        <taxon>Phytophthora</taxon>
    </lineage>
</organism>